<dbReference type="AlphaFoldDB" id="A0A1G7IGK2"/>
<dbReference type="EMBL" id="FNBH01000001">
    <property type="protein sequence ID" value="SDF11880.1"/>
    <property type="molecule type" value="Genomic_DNA"/>
</dbReference>
<dbReference type="OrthoDB" id="1264562at2"/>
<evidence type="ECO:0000313" key="2">
    <source>
        <dbReference type="EMBL" id="SDF11880.1"/>
    </source>
</evidence>
<protein>
    <submittedName>
        <fullName evidence="2">Uncharacterized protein</fullName>
    </submittedName>
</protein>
<accession>A0A1G7IGK2</accession>
<feature type="signal peptide" evidence="1">
    <location>
        <begin position="1"/>
        <end position="19"/>
    </location>
</feature>
<evidence type="ECO:0000256" key="1">
    <source>
        <dbReference type="SAM" id="SignalP"/>
    </source>
</evidence>
<name>A0A1G7IGK2_9FLAO</name>
<dbReference type="RefSeq" id="WP_089872010.1">
    <property type="nucleotide sequence ID" value="NZ_FNBH01000001.1"/>
</dbReference>
<proteinExistence type="predicted"/>
<keyword evidence="3" id="KW-1185">Reference proteome</keyword>
<evidence type="ECO:0000313" key="3">
    <source>
        <dbReference type="Proteomes" id="UP000199203"/>
    </source>
</evidence>
<organism evidence="2 3">
    <name type="scientific">Epilithonimonas hungarica</name>
    <dbReference type="NCBI Taxonomy" id="454006"/>
    <lineage>
        <taxon>Bacteria</taxon>
        <taxon>Pseudomonadati</taxon>
        <taxon>Bacteroidota</taxon>
        <taxon>Flavobacteriia</taxon>
        <taxon>Flavobacteriales</taxon>
        <taxon>Weeksellaceae</taxon>
        <taxon>Chryseobacterium group</taxon>
        <taxon>Epilithonimonas</taxon>
    </lineage>
</organism>
<feature type="chain" id="PRO_5011758342" evidence="1">
    <location>
        <begin position="20"/>
        <end position="655"/>
    </location>
</feature>
<sequence length="655" mass="68125">MIKQIYTGTALIICGAVFAQVGINTDTPSATLDVVGKPTETSTMDGIIAPRIEGAQLRAKTYTSGQTGALVYVTAADTAPAGQTVDVTSIGYYYFNGTKWVSIGAGSGAGTDTSIYNSDGLLTGPGGSRTLTLNGKSLNFVGAERNTYWDTAGRIHQQTTNPSNDAAMGFHGGSANLWIQQWYNASSEITASGNSSGLGLATHYTNDPAPIILSTSPGSNTTGVERMRITGEGNIGINTEDPTEKFDNGGITRLRTLPLNGTTNAINTDSAGNTSASQDQTFTATRTVVADANGVLGSVAGLPVNPVNIYNANGFLTSARTLTNSGFALTFLGSNQSTTFSSAGGIRQFGTAGIKRADIVLTANDNNGDAANSTMSIYQDAESAGQIIVGSDSRGLTIGSRFTTQSAPIKFETSAGGGANSIEKMRITGEGNIGVATGTPTEKLDNNGITRLRNLPQNGTANAIYTMPGGAASTNQDQTFTATRTVVADANGVLGYVNTLPSDAGTTKVIVNVSVPGTQNLMNAFSPPVTGQFTNESIDTYNAWTNNIFTVPANLTGLYSVVMQNSSSHTSTGTATPTWSTIAFYEKSTDGGTNWSELMRHTYSNLAGTIVDNGNTVYWTGFLNAGDQLRVRLNCNSTTDNIIKNGGITITKIAQ</sequence>
<dbReference type="STRING" id="454006.SAMN05421825_1083"/>
<dbReference type="Proteomes" id="UP000199203">
    <property type="component" value="Unassembled WGS sequence"/>
</dbReference>
<reference evidence="3" key="1">
    <citation type="submission" date="2016-10" db="EMBL/GenBank/DDBJ databases">
        <authorList>
            <person name="Varghese N."/>
            <person name="Submissions S."/>
        </authorList>
    </citation>
    <scope>NUCLEOTIDE SEQUENCE [LARGE SCALE GENOMIC DNA]</scope>
    <source>
        <strain evidence="3">DSM 19684</strain>
    </source>
</reference>
<keyword evidence="1" id="KW-0732">Signal</keyword>
<gene>
    <name evidence="2" type="ORF">SAMN05421825_1083</name>
</gene>